<sequence>MEVDERKDPCDVVYVMRDFLDNKTSKNEADGGCEKQRFGRADIQNDVYLYGFWHF</sequence>
<proteinExistence type="predicted"/>
<dbReference type="AlphaFoldDB" id="F3QXW9"/>
<dbReference type="EMBL" id="AFBR01000090">
    <property type="protein sequence ID" value="EGG51003.1"/>
    <property type="molecule type" value="Genomic_DNA"/>
</dbReference>
<keyword evidence="2" id="KW-1185">Reference proteome</keyword>
<accession>F3QXW9</accession>
<reference evidence="1 2" key="1">
    <citation type="submission" date="2011-02" db="EMBL/GenBank/DDBJ databases">
        <authorList>
            <person name="Weinstock G."/>
            <person name="Sodergren E."/>
            <person name="Clifton S."/>
            <person name="Fulton L."/>
            <person name="Fulton B."/>
            <person name="Courtney L."/>
            <person name="Fronick C."/>
            <person name="Harrison M."/>
            <person name="Strong C."/>
            <person name="Farmer C."/>
            <person name="Delahaunty K."/>
            <person name="Markovic C."/>
            <person name="Hall O."/>
            <person name="Minx P."/>
            <person name="Tomlinson C."/>
            <person name="Mitreva M."/>
            <person name="Hou S."/>
            <person name="Chen J."/>
            <person name="Wollam A."/>
            <person name="Pepin K.H."/>
            <person name="Johnson M."/>
            <person name="Bhonagiri V."/>
            <person name="Zhang X."/>
            <person name="Suruliraj S."/>
            <person name="Warren W."/>
            <person name="Chinwalla A."/>
            <person name="Mardis E.R."/>
            <person name="Wilson R.K."/>
        </authorList>
    </citation>
    <scope>NUCLEOTIDE SEQUENCE [LARGE SCALE GENOMIC DNA]</scope>
    <source>
        <strain evidence="1 2">YIT 11841</strain>
    </source>
</reference>
<evidence type="ECO:0000313" key="1">
    <source>
        <dbReference type="EMBL" id="EGG51003.1"/>
    </source>
</evidence>
<name>F3QXW9_9BACT</name>
<gene>
    <name evidence="1" type="ORF">HMPREF9442_03059</name>
</gene>
<dbReference type="Proteomes" id="UP000005546">
    <property type="component" value="Unassembled WGS sequence"/>
</dbReference>
<organism evidence="1 2">
    <name type="scientific">Paraprevotella xylaniphila YIT 11841</name>
    <dbReference type="NCBI Taxonomy" id="762982"/>
    <lineage>
        <taxon>Bacteria</taxon>
        <taxon>Pseudomonadati</taxon>
        <taxon>Bacteroidota</taxon>
        <taxon>Bacteroidia</taxon>
        <taxon>Bacteroidales</taxon>
        <taxon>Prevotellaceae</taxon>
        <taxon>Paraprevotella</taxon>
    </lineage>
</organism>
<protein>
    <submittedName>
        <fullName evidence="1">Uncharacterized protein</fullName>
    </submittedName>
</protein>
<evidence type="ECO:0000313" key="2">
    <source>
        <dbReference type="Proteomes" id="UP000005546"/>
    </source>
</evidence>
<comment type="caution">
    <text evidence="1">The sequence shown here is derived from an EMBL/GenBank/DDBJ whole genome shotgun (WGS) entry which is preliminary data.</text>
</comment>
<dbReference type="HOGENOM" id="CLU_212739_0_0_10"/>
<dbReference type="STRING" id="762982.HMPREF9442_03059"/>